<accession>A0A1Z4VPC2</accession>
<dbReference type="Proteomes" id="UP000218765">
    <property type="component" value="Chromosome"/>
</dbReference>
<dbReference type="KEGG" id="ttc:FOKN1_0786"/>
<dbReference type="OrthoDB" id="8556804at2"/>
<sequence>MLTQHFRQEDEMHAANTCAFAKSGIAAIIGLYFIHSPSLNAAEWYLEPSISGRVEYNDNLQMRSRDELSATEYAIKPNISLGRRTARSNLQGYLAYEPRRFTEDELNTNSSWINLNGYYGLTERQQINLSFSQIKDTTLESELEETGIIYDRAERNRISVNPGWSYAWSETTALNAAIGYTTVDYDESPNTGISDYDTGSATFSVAYRSSPATMWTLGLGATRYERDDGLVKSENTQLTLGLEHDYTQRLKFSASAGVRQTETEVQRGSLECPAGTTLVPFELIPVLGAPCIDVDTFTPTNFIVVTEPTTGDSTGALASLNTTYQLERGEIGIDISRTVSPSAISGLIVTDKVGVSLSHRFSETLTGRFHASWYQTQNTDDSNTQVDRTYFRVAPSLEWKLARDWRFAAQYRYMKQEREGALDSAAGNVVSLSLTYDWPPYTASR</sequence>
<evidence type="ECO:0000313" key="2">
    <source>
        <dbReference type="Proteomes" id="UP000218765"/>
    </source>
</evidence>
<reference evidence="1 2" key="1">
    <citation type="submission" date="2017-05" db="EMBL/GenBank/DDBJ databases">
        <title>Thiocyanate degradation by Thiohalobacter thiocyanaticus FOKN1.</title>
        <authorList>
            <person name="Oshiki M."/>
            <person name="Fukushima T."/>
            <person name="Kawano S."/>
            <person name="Nakagawa J."/>
        </authorList>
    </citation>
    <scope>NUCLEOTIDE SEQUENCE [LARGE SCALE GENOMIC DNA]</scope>
    <source>
        <strain evidence="1 2">FOKN1</strain>
    </source>
</reference>
<name>A0A1Z4VPC2_9GAMM</name>
<dbReference type="Pfam" id="PF10082">
    <property type="entry name" value="BBP2_2"/>
    <property type="match status" value="1"/>
</dbReference>
<evidence type="ECO:0000313" key="1">
    <source>
        <dbReference type="EMBL" id="BAZ93188.1"/>
    </source>
</evidence>
<organism evidence="1 2">
    <name type="scientific">Thiohalobacter thiocyanaticus</name>
    <dbReference type="NCBI Taxonomy" id="585455"/>
    <lineage>
        <taxon>Bacteria</taxon>
        <taxon>Pseudomonadati</taxon>
        <taxon>Pseudomonadota</taxon>
        <taxon>Gammaproteobacteria</taxon>
        <taxon>Thiohalobacterales</taxon>
        <taxon>Thiohalobacteraceae</taxon>
        <taxon>Thiohalobacter</taxon>
    </lineage>
</organism>
<dbReference type="AlphaFoldDB" id="A0A1Z4VPC2"/>
<dbReference type="InterPro" id="IPR018759">
    <property type="entry name" value="BBP2_2"/>
</dbReference>
<dbReference type="EMBL" id="AP018052">
    <property type="protein sequence ID" value="BAZ93188.1"/>
    <property type="molecule type" value="Genomic_DNA"/>
</dbReference>
<gene>
    <name evidence="1" type="ORF">FOKN1_0786</name>
</gene>
<proteinExistence type="predicted"/>
<keyword evidence="2" id="KW-1185">Reference proteome</keyword>
<protein>
    <submittedName>
        <fullName evidence="1">Phosphate uptake regulator</fullName>
    </submittedName>
</protein>
<dbReference type="SUPFAM" id="SSF56935">
    <property type="entry name" value="Porins"/>
    <property type="match status" value="2"/>
</dbReference>